<name>R2RYJ2_9ENTE</name>
<evidence type="ECO:0000313" key="4">
    <source>
        <dbReference type="EMBL" id="EOH85636.1"/>
    </source>
</evidence>
<sequence>MPTSQGKSSTQRLKEILQTFRQYKVIQNFSRQENPQAVREAFERLGPTFIKIGQVLSVRTDLLTPAYLQAFKSLQDSVKSDPFPKVKALLEAEWQQPLTEIFDYFAEEAFASASIGQAHHARLKNGQEVVVKVQHPGIVADINVDLALFEKAIPLISYVPESNVIDLKSALADVRRSLDDETDFLKEAHYGERFYELNNNWHQVKVPKIYPEYCTKRVILLEMMTGKSLRYLLEADPKAYAEQGLTNGEFKKDVALLLVKSFMKQVFEDGFFHADPHPGNLLTRFLPTGSPGFASKKKVGVFAGVDYQLKWQDEQPDYAYQLIYLDFGMMGELPDHLRSRLIDALLALYTQDSQQMGEAVLHLCRLEGPFDETTFYGELGGFLERYANLPLKELDIQAVLGEVVQICHRNNLQLIPQVTMLMKALSTLEGVIEELDPELSLMEVIQPYAEKYYLKQLDVADSVKRLGLDFAKSSKSLPRLPARSLQALETFIRGKSQVTMSFKEQKQFLNRLESLSNRLTWALIVCGLFIASALLLGIPDNPTTQRLGFSGITLGLVVTGLLALQQLLSWWRRRK</sequence>
<keyword evidence="2" id="KW-0812">Transmembrane</keyword>
<organism evidence="4 5">
    <name type="scientific">Enterococcus asini ATCC 700915</name>
    <dbReference type="NCBI Taxonomy" id="1158606"/>
    <lineage>
        <taxon>Bacteria</taxon>
        <taxon>Bacillati</taxon>
        <taxon>Bacillota</taxon>
        <taxon>Bacilli</taxon>
        <taxon>Lactobacillales</taxon>
        <taxon>Enterococcaceae</taxon>
        <taxon>Enterococcus</taxon>
    </lineage>
</organism>
<dbReference type="eggNOG" id="COG0661">
    <property type="taxonomic scope" value="Bacteria"/>
</dbReference>
<keyword evidence="2" id="KW-1133">Transmembrane helix</keyword>
<proteinExistence type="inferred from homology"/>
<feature type="transmembrane region" description="Helical" evidence="2">
    <location>
        <begin position="519"/>
        <end position="538"/>
    </location>
</feature>
<dbReference type="PANTHER" id="PTHR10566">
    <property type="entry name" value="CHAPERONE-ACTIVITY OF BC1 COMPLEX CABC1 -RELATED"/>
    <property type="match status" value="1"/>
</dbReference>
<dbReference type="GeneID" id="78364855"/>
<dbReference type="RefSeq" id="WP_010754552.1">
    <property type="nucleotide sequence ID" value="NZ_ASVU01000001.1"/>
</dbReference>
<dbReference type="InterPro" id="IPR050154">
    <property type="entry name" value="UbiB_kinase"/>
</dbReference>
<dbReference type="AlphaFoldDB" id="R2RYJ2"/>
<comment type="caution">
    <text evidence="4">The sequence shown here is derived from an EMBL/GenBank/DDBJ whole genome shotgun (WGS) entry which is preliminary data.</text>
</comment>
<comment type="similarity">
    <text evidence="1">Belongs to the protein kinase superfamily. ADCK protein kinase family.</text>
</comment>
<dbReference type="OrthoDB" id="9795390at2"/>
<dbReference type="EMBL" id="AJAP01000019">
    <property type="protein sequence ID" value="EOH85636.1"/>
    <property type="molecule type" value="Genomic_DNA"/>
</dbReference>
<dbReference type="STRING" id="57732.RU94_GL001561"/>
<protein>
    <recommendedName>
        <fullName evidence="3">ABC1 atypical kinase-like domain-containing protein</fullName>
    </recommendedName>
</protein>
<dbReference type="PANTHER" id="PTHR10566:SF113">
    <property type="entry name" value="PROTEIN ACTIVITY OF BC1 COMPLEX KINASE 7, CHLOROPLASTIC"/>
    <property type="match status" value="1"/>
</dbReference>
<gene>
    <name evidence="4" type="ORF">UAS_01929</name>
</gene>
<reference evidence="4 5" key="1">
    <citation type="submission" date="2013-02" db="EMBL/GenBank/DDBJ databases">
        <title>The Genome Sequence of Enterococcus asini ATCC_700915.</title>
        <authorList>
            <consortium name="The Broad Institute Genome Sequencing Platform"/>
            <consortium name="The Broad Institute Genome Sequencing Center for Infectious Disease"/>
            <person name="Earl A.M."/>
            <person name="Gilmore M.S."/>
            <person name="Lebreton F."/>
            <person name="Walker B."/>
            <person name="Young S.K."/>
            <person name="Zeng Q."/>
            <person name="Gargeya S."/>
            <person name="Fitzgerald M."/>
            <person name="Haas B."/>
            <person name="Abouelleil A."/>
            <person name="Alvarado L."/>
            <person name="Arachchi H.M."/>
            <person name="Berlin A.M."/>
            <person name="Chapman S.B."/>
            <person name="Dewar J."/>
            <person name="Goldberg J."/>
            <person name="Griggs A."/>
            <person name="Gujja S."/>
            <person name="Hansen M."/>
            <person name="Howarth C."/>
            <person name="Imamovic A."/>
            <person name="Larimer J."/>
            <person name="McCowan C."/>
            <person name="Murphy C."/>
            <person name="Neiman D."/>
            <person name="Pearson M."/>
            <person name="Priest M."/>
            <person name="Roberts A."/>
            <person name="Saif S."/>
            <person name="Shea T."/>
            <person name="Sisk P."/>
            <person name="Sykes S."/>
            <person name="Wortman J."/>
            <person name="Nusbaum C."/>
            <person name="Birren B."/>
        </authorList>
    </citation>
    <scope>NUCLEOTIDE SEQUENCE [LARGE SCALE GENOMIC DNA]</scope>
    <source>
        <strain evidence="4 5">ATCC 700915</strain>
    </source>
</reference>
<feature type="domain" description="ABC1 atypical kinase-like" evidence="3">
    <location>
        <begin position="74"/>
        <end position="358"/>
    </location>
</feature>
<dbReference type="InterPro" id="IPR011009">
    <property type="entry name" value="Kinase-like_dom_sf"/>
</dbReference>
<dbReference type="Proteomes" id="UP000013777">
    <property type="component" value="Unassembled WGS sequence"/>
</dbReference>
<accession>R2RYJ2</accession>
<dbReference type="PATRIC" id="fig|1158606.3.peg.1874"/>
<keyword evidence="2" id="KW-0472">Membrane</keyword>
<dbReference type="HOGENOM" id="CLU_006533_0_2_9"/>
<feature type="transmembrane region" description="Helical" evidence="2">
    <location>
        <begin position="550"/>
        <end position="571"/>
    </location>
</feature>
<dbReference type="CDD" id="cd05121">
    <property type="entry name" value="ABC1_ADCK3-like"/>
    <property type="match status" value="1"/>
</dbReference>
<dbReference type="SUPFAM" id="SSF56112">
    <property type="entry name" value="Protein kinase-like (PK-like)"/>
    <property type="match status" value="1"/>
</dbReference>
<evidence type="ECO:0000259" key="3">
    <source>
        <dbReference type="Pfam" id="PF03109"/>
    </source>
</evidence>
<evidence type="ECO:0000256" key="1">
    <source>
        <dbReference type="ARBA" id="ARBA00009670"/>
    </source>
</evidence>
<evidence type="ECO:0000313" key="5">
    <source>
        <dbReference type="Proteomes" id="UP000013777"/>
    </source>
</evidence>
<keyword evidence="5" id="KW-1185">Reference proteome</keyword>
<dbReference type="Pfam" id="PF03109">
    <property type="entry name" value="ABC1"/>
    <property type="match status" value="1"/>
</dbReference>
<dbReference type="InterPro" id="IPR004147">
    <property type="entry name" value="ABC1_dom"/>
</dbReference>
<evidence type="ECO:0000256" key="2">
    <source>
        <dbReference type="SAM" id="Phobius"/>
    </source>
</evidence>